<feature type="coiled-coil region" evidence="1">
    <location>
        <begin position="188"/>
        <end position="236"/>
    </location>
</feature>
<dbReference type="EMBL" id="JAEAOA010002323">
    <property type="protein sequence ID" value="KAK3596866.1"/>
    <property type="molecule type" value="Genomic_DNA"/>
</dbReference>
<sequence length="514" mass="59068">MDVIYMDHLKQTFRDITCENEKIIREQTKSLIDAINRMKLNLQGFKTPDEAGWKVKRTVKGIADFVENYAKIELNAFDSVKQAMHLTKFMDFILHQLDATDKNQKDMYDNLVTVILNLDGVARVFTAKEATKTQGGSSSVSWETRKDISMDGQEKGKTEKTGRSTDKTKLLQQIEQLQMENVKLLTGRQSEIEDTRQLRERMADLERKNTELKRKLQQESDDKDNALNRLSKLAGNKMKVGNPDIADLSDPNRPLKLSEEFGELYCNEWTDALEYLQKKATQGKSTFAGYHTIHVHGRQLEVQEKGSIDLLLEVLKKCYAISKGDADYQRIAILNAVTGKQESDTKVTKGAASRTVAADNRFSRSIFSQFKFPEQEKDIRADDAHYKLNDAIREFQRSLGTQTIKYMPKIIAKKAISALCEDHREKNFENLYSLEEDKLRIYVDKCAQLCWLMRIQFPPVHLKFDIQGDFDGKFCTPYLTSGEKVLFPVWPAMFLHEENGALMRKGVVECTRKI</sequence>
<comment type="caution">
    <text evidence="4">The sequence shown here is derived from an EMBL/GenBank/DDBJ whole genome shotgun (WGS) entry which is preliminary data.</text>
</comment>
<evidence type="ECO:0000313" key="5">
    <source>
        <dbReference type="Proteomes" id="UP001195483"/>
    </source>
</evidence>
<dbReference type="InterPro" id="IPR031981">
    <property type="entry name" value="MIEAP_C"/>
</dbReference>
<evidence type="ECO:0000256" key="1">
    <source>
        <dbReference type="SAM" id="Coils"/>
    </source>
</evidence>
<accession>A0AAE0W0E9</accession>
<gene>
    <name evidence="4" type="ORF">CHS0354_039861</name>
</gene>
<evidence type="ECO:0000256" key="2">
    <source>
        <dbReference type="SAM" id="MobiDB-lite"/>
    </source>
</evidence>
<feature type="domain" description="Mitochondria-eating protein C-terminal" evidence="3">
    <location>
        <begin position="399"/>
        <end position="508"/>
    </location>
</feature>
<dbReference type="Pfam" id="PF16026">
    <property type="entry name" value="MIEAP"/>
    <property type="match status" value="1"/>
</dbReference>
<keyword evidence="1" id="KW-0175">Coiled coil</keyword>
<dbReference type="AlphaFoldDB" id="A0AAE0W0E9"/>
<keyword evidence="5" id="KW-1185">Reference proteome</keyword>
<feature type="region of interest" description="Disordered" evidence="2">
    <location>
        <begin position="134"/>
        <end position="165"/>
    </location>
</feature>
<protein>
    <recommendedName>
        <fullName evidence="3">Mitochondria-eating protein C-terminal domain-containing protein</fullName>
    </recommendedName>
</protein>
<proteinExistence type="predicted"/>
<reference evidence="4" key="3">
    <citation type="submission" date="2023-05" db="EMBL/GenBank/DDBJ databases">
        <authorList>
            <person name="Smith C.H."/>
        </authorList>
    </citation>
    <scope>NUCLEOTIDE SEQUENCE</scope>
    <source>
        <strain evidence="4">CHS0354</strain>
        <tissue evidence="4">Mantle</tissue>
    </source>
</reference>
<reference evidence="4" key="1">
    <citation type="journal article" date="2021" name="Genome Biol. Evol.">
        <title>A High-Quality Reference Genome for a Parasitic Bivalve with Doubly Uniparental Inheritance (Bivalvia: Unionida).</title>
        <authorList>
            <person name="Smith C.H."/>
        </authorList>
    </citation>
    <scope>NUCLEOTIDE SEQUENCE</scope>
    <source>
        <strain evidence="4">CHS0354</strain>
    </source>
</reference>
<dbReference type="Proteomes" id="UP001195483">
    <property type="component" value="Unassembled WGS sequence"/>
</dbReference>
<evidence type="ECO:0000259" key="3">
    <source>
        <dbReference type="Pfam" id="PF16026"/>
    </source>
</evidence>
<evidence type="ECO:0000313" key="4">
    <source>
        <dbReference type="EMBL" id="KAK3596866.1"/>
    </source>
</evidence>
<feature type="compositionally biased region" description="Basic and acidic residues" evidence="2">
    <location>
        <begin position="143"/>
        <end position="165"/>
    </location>
</feature>
<reference evidence="4" key="2">
    <citation type="journal article" date="2021" name="Genome Biol. Evol.">
        <title>Developing a high-quality reference genome for a parasitic bivalve with doubly uniparental inheritance (Bivalvia: Unionida).</title>
        <authorList>
            <person name="Smith C.H."/>
        </authorList>
    </citation>
    <scope>NUCLEOTIDE SEQUENCE</scope>
    <source>
        <strain evidence="4">CHS0354</strain>
        <tissue evidence="4">Mantle</tissue>
    </source>
</reference>
<organism evidence="4 5">
    <name type="scientific">Potamilus streckersoni</name>
    <dbReference type="NCBI Taxonomy" id="2493646"/>
    <lineage>
        <taxon>Eukaryota</taxon>
        <taxon>Metazoa</taxon>
        <taxon>Spiralia</taxon>
        <taxon>Lophotrochozoa</taxon>
        <taxon>Mollusca</taxon>
        <taxon>Bivalvia</taxon>
        <taxon>Autobranchia</taxon>
        <taxon>Heteroconchia</taxon>
        <taxon>Palaeoheterodonta</taxon>
        <taxon>Unionida</taxon>
        <taxon>Unionoidea</taxon>
        <taxon>Unionidae</taxon>
        <taxon>Ambleminae</taxon>
        <taxon>Lampsilini</taxon>
        <taxon>Potamilus</taxon>
    </lineage>
</organism>
<name>A0AAE0W0E9_9BIVA</name>